<accession>C4WT86</accession>
<organism evidence="2">
    <name type="scientific">Acyrthosiphon pisum</name>
    <name type="common">Pea aphid</name>
    <dbReference type="NCBI Taxonomy" id="7029"/>
    <lineage>
        <taxon>Eukaryota</taxon>
        <taxon>Metazoa</taxon>
        <taxon>Ecdysozoa</taxon>
        <taxon>Arthropoda</taxon>
        <taxon>Hexapoda</taxon>
        <taxon>Insecta</taxon>
        <taxon>Pterygota</taxon>
        <taxon>Neoptera</taxon>
        <taxon>Paraneoptera</taxon>
        <taxon>Hemiptera</taxon>
        <taxon>Sternorrhyncha</taxon>
        <taxon>Aphidomorpha</taxon>
        <taxon>Aphidoidea</taxon>
        <taxon>Aphididae</taxon>
        <taxon>Macrosiphini</taxon>
        <taxon>Acyrthosiphon</taxon>
    </lineage>
</organism>
<feature type="transmembrane region" description="Helical" evidence="1">
    <location>
        <begin position="6"/>
        <end position="26"/>
    </location>
</feature>
<keyword evidence="1" id="KW-0472">Membrane</keyword>
<evidence type="ECO:0000313" key="2">
    <source>
        <dbReference type="EMBL" id="BAH71106.1"/>
    </source>
</evidence>
<gene>
    <name evidence="2" type="primary">ACYPI006514</name>
</gene>
<proteinExistence type="evidence at transcript level"/>
<keyword evidence="1" id="KW-0812">Transmembrane</keyword>
<evidence type="ECO:0000256" key="1">
    <source>
        <dbReference type="SAM" id="Phobius"/>
    </source>
</evidence>
<dbReference type="AlphaFoldDB" id="C4WT86"/>
<name>C4WT86_ACYPI</name>
<sequence>MALQMMLNAPATTLTMMILWIVKIRVHGSVNTLQNRPKSLKLWKCALQPRLNVLVKWCLNNWRLYVQSLLNPNENWTKYSRCRNFMILYLKKLNRYSMISMYGLWQMLNVMTILYLMVIHLPTLNCGWTNKRPNHRKHMFQFRTLNPIN</sequence>
<protein>
    <submittedName>
        <fullName evidence="2">ACYPI006514 protein</fullName>
    </submittedName>
</protein>
<dbReference type="EMBL" id="AK340510">
    <property type="protein sequence ID" value="BAH71106.1"/>
    <property type="molecule type" value="mRNA"/>
</dbReference>
<reference evidence="2" key="1">
    <citation type="submission" date="2009-06" db="EMBL/GenBank/DDBJ databases">
        <title>A full-length cDNA resource of the pea aphid, Acyrthosiphon pisum.</title>
        <authorList>
            <person name="Shigenobu S."/>
            <person name="Nakabachi A."/>
            <person name="Richards S."/>
        </authorList>
    </citation>
    <scope>NUCLEOTIDE SEQUENCE</scope>
    <source>
        <strain evidence="2">LSR1</strain>
        <tissue evidence="2">Whole body</tissue>
    </source>
</reference>
<feature type="transmembrane region" description="Helical" evidence="1">
    <location>
        <begin position="99"/>
        <end position="121"/>
    </location>
</feature>
<keyword evidence="1" id="KW-1133">Transmembrane helix</keyword>